<comment type="caution">
    <text evidence="2">The sequence shown here is derived from an EMBL/GenBank/DDBJ whole genome shotgun (WGS) entry which is preliminary data.</text>
</comment>
<evidence type="ECO:0000256" key="1">
    <source>
        <dbReference type="SAM" id="Phobius"/>
    </source>
</evidence>
<protein>
    <submittedName>
        <fullName evidence="2">Uncharacterized protein</fullName>
    </submittedName>
</protein>
<sequence>MIILIFLELLLIGIPAILNSKLKNSLSSGWQYLFNVGFLMILLVVRPFVINGADCFIFIKFSLLIGSAHFYATDYIKYLKDKNNIELAKKTARNAALNHFAYIILLAVVFYF</sequence>
<gene>
    <name evidence="2" type="ORF">SDC9_184208</name>
</gene>
<proteinExistence type="predicted"/>
<accession>A0A645HCE6</accession>
<keyword evidence="1" id="KW-0472">Membrane</keyword>
<feature type="transmembrane region" description="Helical" evidence="1">
    <location>
        <begin position="92"/>
        <end position="111"/>
    </location>
</feature>
<keyword evidence="1" id="KW-1133">Transmembrane helix</keyword>
<reference evidence="2" key="1">
    <citation type="submission" date="2019-08" db="EMBL/GenBank/DDBJ databases">
        <authorList>
            <person name="Kucharzyk K."/>
            <person name="Murdoch R.W."/>
            <person name="Higgins S."/>
            <person name="Loffler F."/>
        </authorList>
    </citation>
    <scope>NUCLEOTIDE SEQUENCE</scope>
</reference>
<name>A0A645HCE6_9ZZZZ</name>
<organism evidence="2">
    <name type="scientific">bioreactor metagenome</name>
    <dbReference type="NCBI Taxonomy" id="1076179"/>
    <lineage>
        <taxon>unclassified sequences</taxon>
        <taxon>metagenomes</taxon>
        <taxon>ecological metagenomes</taxon>
    </lineage>
</organism>
<dbReference type="AlphaFoldDB" id="A0A645HCE6"/>
<feature type="transmembrane region" description="Helical" evidence="1">
    <location>
        <begin position="29"/>
        <end position="48"/>
    </location>
</feature>
<dbReference type="EMBL" id="VSSQ01090980">
    <property type="protein sequence ID" value="MPN36698.1"/>
    <property type="molecule type" value="Genomic_DNA"/>
</dbReference>
<evidence type="ECO:0000313" key="2">
    <source>
        <dbReference type="EMBL" id="MPN36698.1"/>
    </source>
</evidence>
<keyword evidence="1" id="KW-0812">Transmembrane</keyword>